<dbReference type="PANTHER" id="PTHR43397">
    <property type="entry name" value="ERGOTHIONEINE BIOSYNTHESIS PROTEIN 1"/>
    <property type="match status" value="1"/>
</dbReference>
<reference evidence="5 6" key="1">
    <citation type="submission" date="2013-12" db="EMBL/GenBank/DDBJ databases">
        <authorList>
            <consortium name="DOE Joint Genome Institute"/>
            <person name="Muyzer G."/>
            <person name="Huntemann M."/>
            <person name="Han J."/>
            <person name="Chen A."/>
            <person name="Kyrpides N."/>
            <person name="Mavromatis K."/>
            <person name="Markowitz V."/>
            <person name="Palaniappan K."/>
            <person name="Ivanova N."/>
            <person name="Schaumberg A."/>
            <person name="Pati A."/>
            <person name="Liolios K."/>
            <person name="Nordberg H.P."/>
            <person name="Cantor M.N."/>
            <person name="Hua S.X."/>
            <person name="Woyke T."/>
        </authorList>
    </citation>
    <scope>NUCLEOTIDE SEQUENCE [LARGE SCALE GENOMIC DNA]</scope>
    <source>
        <strain evidence="5 6">ARh 1</strain>
    </source>
</reference>
<feature type="region of interest" description="Disordered" evidence="3">
    <location>
        <begin position="1"/>
        <end position="32"/>
    </location>
</feature>
<evidence type="ECO:0000259" key="4">
    <source>
        <dbReference type="Pfam" id="PF10017"/>
    </source>
</evidence>
<dbReference type="Pfam" id="PF10017">
    <property type="entry name" value="Methyltransf_33"/>
    <property type="match status" value="1"/>
</dbReference>
<keyword evidence="1 5" id="KW-0489">Methyltransferase</keyword>
<dbReference type="PIRSF" id="PIRSF018005">
    <property type="entry name" value="UCP018005"/>
    <property type="match status" value="1"/>
</dbReference>
<protein>
    <submittedName>
        <fullName evidence="5">Methyltransferase</fullName>
    </submittedName>
</protein>
<dbReference type="GO" id="GO:0032259">
    <property type="term" value="P:methylation"/>
    <property type="evidence" value="ECO:0007669"/>
    <property type="project" value="UniProtKB-KW"/>
</dbReference>
<dbReference type="Gene3D" id="3.40.50.150">
    <property type="entry name" value="Vaccinia Virus protein VP39"/>
    <property type="match status" value="1"/>
</dbReference>
<keyword evidence="2 5" id="KW-0808">Transferase</keyword>
<dbReference type="InterPro" id="IPR019257">
    <property type="entry name" value="MeTrfase_dom"/>
</dbReference>
<accession>W0DGP2</accession>
<sequence length="343" mass="37970">MRPIADRSAKPSRPAANEENRQVPTPRIQYHDLHPTPADFAAEVLAGLRQKPRCIPPKFFYDAEGSHLFDAITRLPEYYPTRTEMGILQTYAPEIAARVGTGALLVEPGGATPAKARLLFDGLQPCAYVPMDISRDHLWVAAEQVAAEYPWLEVHAACTDFTRLLELPPNTPTGVRVAFFPGSSIGNFTPDDAVAFLTTVAELVGPGGYLLIGVDLKKDPERLEAAYDDADGVTAAFNLNLLRRINRELGADFDLQAWRHQVRYNAEHGRVEMHLASVRPQAVQLAGERFEFDAGETIHTENSYKYRVDEFQALACRAGFRPDAVWLDPDALFSVQLLAVEGS</sequence>
<evidence type="ECO:0000256" key="3">
    <source>
        <dbReference type="SAM" id="MobiDB-lite"/>
    </source>
</evidence>
<dbReference type="Proteomes" id="UP000005289">
    <property type="component" value="Chromosome"/>
</dbReference>
<evidence type="ECO:0000313" key="5">
    <source>
        <dbReference type="EMBL" id="AHE97794.1"/>
    </source>
</evidence>
<dbReference type="InterPro" id="IPR017804">
    <property type="entry name" value="MeTrfase_EgtD-like"/>
</dbReference>
<dbReference type="GO" id="GO:0008168">
    <property type="term" value="F:methyltransferase activity"/>
    <property type="evidence" value="ECO:0007669"/>
    <property type="project" value="UniProtKB-KW"/>
</dbReference>
<feature type="domain" description="Histidine-specific methyltransferase SAM-dependent" evidence="4">
    <location>
        <begin position="40"/>
        <end position="338"/>
    </location>
</feature>
<dbReference type="InterPro" id="IPR051128">
    <property type="entry name" value="EgtD_Methyltrsf_superfamily"/>
</dbReference>
<dbReference type="KEGG" id="tti:THITH_05435"/>
<organism evidence="5 6">
    <name type="scientific">Thioalkalivibrio paradoxus ARh 1</name>
    <dbReference type="NCBI Taxonomy" id="713585"/>
    <lineage>
        <taxon>Bacteria</taxon>
        <taxon>Pseudomonadati</taxon>
        <taxon>Pseudomonadota</taxon>
        <taxon>Gammaproteobacteria</taxon>
        <taxon>Chromatiales</taxon>
        <taxon>Ectothiorhodospiraceae</taxon>
        <taxon>Thioalkalivibrio</taxon>
    </lineage>
</organism>
<dbReference type="SUPFAM" id="SSF53335">
    <property type="entry name" value="S-adenosyl-L-methionine-dependent methyltransferases"/>
    <property type="match status" value="1"/>
</dbReference>
<dbReference type="HOGENOM" id="CLU_049766_1_1_6"/>
<proteinExistence type="predicted"/>
<name>W0DGP2_9GAMM</name>
<dbReference type="InterPro" id="IPR029063">
    <property type="entry name" value="SAM-dependent_MTases_sf"/>
</dbReference>
<dbReference type="EMBL" id="CP007029">
    <property type="protein sequence ID" value="AHE97794.1"/>
    <property type="molecule type" value="Genomic_DNA"/>
</dbReference>
<keyword evidence="6" id="KW-1185">Reference proteome</keyword>
<dbReference type="PANTHER" id="PTHR43397:SF1">
    <property type="entry name" value="ERGOTHIONEINE BIOSYNTHESIS PROTEIN 1"/>
    <property type="match status" value="1"/>
</dbReference>
<dbReference type="AlphaFoldDB" id="W0DGP2"/>
<evidence type="ECO:0000256" key="1">
    <source>
        <dbReference type="ARBA" id="ARBA00022603"/>
    </source>
</evidence>
<dbReference type="InterPro" id="IPR035094">
    <property type="entry name" value="EgtD"/>
</dbReference>
<evidence type="ECO:0000313" key="6">
    <source>
        <dbReference type="Proteomes" id="UP000005289"/>
    </source>
</evidence>
<dbReference type="STRING" id="713585.THITH_05435"/>
<gene>
    <name evidence="5" type="ORF">THITH_05435</name>
</gene>
<dbReference type="NCBIfam" id="TIGR03438">
    <property type="entry name" value="egtD_ergothio"/>
    <property type="match status" value="1"/>
</dbReference>
<evidence type="ECO:0000256" key="2">
    <source>
        <dbReference type="ARBA" id="ARBA00022679"/>
    </source>
</evidence>